<protein>
    <submittedName>
        <fullName evidence="1">Uncharacterized protein</fullName>
    </submittedName>
</protein>
<dbReference type="Proteomes" id="UP000735302">
    <property type="component" value="Unassembled WGS sequence"/>
</dbReference>
<reference evidence="1 2" key="1">
    <citation type="journal article" date="2021" name="Elife">
        <title>Chloroplast acquisition without the gene transfer in kleptoplastic sea slugs, Plakobranchus ocellatus.</title>
        <authorList>
            <person name="Maeda T."/>
            <person name="Takahashi S."/>
            <person name="Yoshida T."/>
            <person name="Shimamura S."/>
            <person name="Takaki Y."/>
            <person name="Nagai Y."/>
            <person name="Toyoda A."/>
            <person name="Suzuki Y."/>
            <person name="Arimoto A."/>
            <person name="Ishii H."/>
            <person name="Satoh N."/>
            <person name="Nishiyama T."/>
            <person name="Hasebe M."/>
            <person name="Maruyama T."/>
            <person name="Minagawa J."/>
            <person name="Obokata J."/>
            <person name="Shigenobu S."/>
        </authorList>
    </citation>
    <scope>NUCLEOTIDE SEQUENCE [LARGE SCALE GENOMIC DNA]</scope>
</reference>
<proteinExistence type="predicted"/>
<dbReference type="EMBL" id="BLXT01004211">
    <property type="protein sequence ID" value="GFO10794.1"/>
    <property type="molecule type" value="Genomic_DNA"/>
</dbReference>
<sequence length="80" mass="8763">MPFRQRSNVKKKEVIAAQLVGALVALGLKNLPCQLPGLRVSCSTPPSLHSSTGWYPESEITMELDGLQRPTNYQVAELPT</sequence>
<accession>A0AAV4AWN2</accession>
<keyword evidence="2" id="KW-1185">Reference proteome</keyword>
<dbReference type="AlphaFoldDB" id="A0AAV4AWN2"/>
<evidence type="ECO:0000313" key="2">
    <source>
        <dbReference type="Proteomes" id="UP000735302"/>
    </source>
</evidence>
<name>A0AAV4AWN2_9GAST</name>
<organism evidence="1 2">
    <name type="scientific">Plakobranchus ocellatus</name>
    <dbReference type="NCBI Taxonomy" id="259542"/>
    <lineage>
        <taxon>Eukaryota</taxon>
        <taxon>Metazoa</taxon>
        <taxon>Spiralia</taxon>
        <taxon>Lophotrochozoa</taxon>
        <taxon>Mollusca</taxon>
        <taxon>Gastropoda</taxon>
        <taxon>Heterobranchia</taxon>
        <taxon>Euthyneura</taxon>
        <taxon>Panpulmonata</taxon>
        <taxon>Sacoglossa</taxon>
        <taxon>Placobranchoidea</taxon>
        <taxon>Plakobranchidae</taxon>
        <taxon>Plakobranchus</taxon>
    </lineage>
</organism>
<comment type="caution">
    <text evidence="1">The sequence shown here is derived from an EMBL/GenBank/DDBJ whole genome shotgun (WGS) entry which is preliminary data.</text>
</comment>
<evidence type="ECO:0000313" key="1">
    <source>
        <dbReference type="EMBL" id="GFO10794.1"/>
    </source>
</evidence>
<gene>
    <name evidence="1" type="ORF">PoB_003729900</name>
</gene>